<dbReference type="Proteomes" id="UP000057043">
    <property type="component" value="Unassembled WGS sequence"/>
</dbReference>
<dbReference type="GO" id="GO:0045454">
    <property type="term" value="P:cell redox homeostasis"/>
    <property type="evidence" value="ECO:0007669"/>
    <property type="project" value="TreeGrafter"/>
</dbReference>
<dbReference type="InterPro" id="IPR036249">
    <property type="entry name" value="Thioredoxin-like_sf"/>
</dbReference>
<evidence type="ECO:0000259" key="1">
    <source>
        <dbReference type="PROSITE" id="PS50404"/>
    </source>
</evidence>
<dbReference type="PANTHER" id="PTHR34386">
    <property type="entry name" value="GLUTAREDOXIN"/>
    <property type="match status" value="1"/>
</dbReference>
<dbReference type="EMBL" id="LGHB01000001">
    <property type="protein sequence ID" value="KUK97610.1"/>
    <property type="molecule type" value="Genomic_DNA"/>
</dbReference>
<accession>A0A101FVM9</accession>
<evidence type="ECO:0000313" key="4">
    <source>
        <dbReference type="Proteomes" id="UP000053961"/>
    </source>
</evidence>
<organism evidence="2 5">
    <name type="scientific">Methanothrix harundinacea</name>
    <dbReference type="NCBI Taxonomy" id="301375"/>
    <lineage>
        <taxon>Archaea</taxon>
        <taxon>Methanobacteriati</taxon>
        <taxon>Methanobacteriota</taxon>
        <taxon>Stenosarchaea group</taxon>
        <taxon>Methanomicrobia</taxon>
        <taxon>Methanotrichales</taxon>
        <taxon>Methanotrichaceae</taxon>
        <taxon>Methanothrix</taxon>
    </lineage>
</organism>
<evidence type="ECO:0000313" key="2">
    <source>
        <dbReference type="EMBL" id="KUK45225.1"/>
    </source>
</evidence>
<feature type="domain" description="GST N-terminal" evidence="1">
    <location>
        <begin position="12"/>
        <end position="93"/>
    </location>
</feature>
<comment type="caution">
    <text evidence="2">The sequence shown here is derived from an EMBL/GenBank/DDBJ whole genome shotgun (WGS) entry which is preliminary data.</text>
</comment>
<dbReference type="InterPro" id="IPR004045">
    <property type="entry name" value="Glutathione_S-Trfase_N"/>
</dbReference>
<dbReference type="AlphaFoldDB" id="A0A101FVM9"/>
<dbReference type="PROSITE" id="PS51354">
    <property type="entry name" value="GLUTAREDOXIN_2"/>
    <property type="match status" value="1"/>
</dbReference>
<proteinExistence type="predicted"/>
<name>A0A101FVM9_9EURY</name>
<dbReference type="PROSITE" id="PS50404">
    <property type="entry name" value="GST_NTER"/>
    <property type="match status" value="1"/>
</dbReference>
<dbReference type="Proteomes" id="UP000053961">
    <property type="component" value="Unassembled WGS sequence"/>
</dbReference>
<dbReference type="GO" id="GO:0009055">
    <property type="term" value="F:electron transfer activity"/>
    <property type="evidence" value="ECO:0007669"/>
    <property type="project" value="TreeGrafter"/>
</dbReference>
<dbReference type="InterPro" id="IPR002109">
    <property type="entry name" value="Glutaredoxin"/>
</dbReference>
<evidence type="ECO:0000313" key="5">
    <source>
        <dbReference type="Proteomes" id="UP000057043"/>
    </source>
</evidence>
<sequence>MGFEHVEGEKRGKVTLYALSTCTWCKKTKKLLADLGVEYRYVYVDLLDGEDRKRTLEEVKRHNPKATFPTTIVNDDKCVVGYKDKELKEALGL</sequence>
<reference evidence="4 5" key="2">
    <citation type="journal article" date="2015" name="MBio">
        <title>Genome-Resolved Metagenomic Analysis Reveals Roles for Candidate Phyla and Other Microbial Community Members in Biogeochemical Transformations in Oil Reservoirs.</title>
        <authorList>
            <person name="Hu P."/>
            <person name="Tom L."/>
            <person name="Singh A."/>
            <person name="Thomas B.C."/>
            <person name="Baker B.J."/>
            <person name="Piceno Y.M."/>
            <person name="Andersen G.L."/>
            <person name="Banfield J.F."/>
        </authorList>
    </citation>
    <scope>NUCLEOTIDE SEQUENCE [LARGE SCALE GENOMIC DNA]</scope>
    <source>
        <strain evidence="2">57_489</strain>
    </source>
</reference>
<gene>
    <name evidence="2" type="ORF">XD72_0360</name>
    <name evidence="3" type="ORF">XE07_0024</name>
</gene>
<evidence type="ECO:0000313" key="3">
    <source>
        <dbReference type="EMBL" id="KUK97610.1"/>
    </source>
</evidence>
<reference evidence="3" key="1">
    <citation type="journal article" date="2015" name="MBio">
        <title>Genome-resolved metagenomic analysis reveals roles for candidate phyla and other microbial community members in biogeochemical transformations in oil reservoirs.</title>
        <authorList>
            <person name="Hu P."/>
            <person name="Tom L."/>
            <person name="Singh A."/>
            <person name="Thomas B.C."/>
            <person name="Baker B.J."/>
            <person name="Piceno Y.M."/>
            <person name="Andersen G.L."/>
            <person name="Banfield J.F."/>
        </authorList>
    </citation>
    <scope>NUCLEOTIDE SEQUENCE [LARGE SCALE GENOMIC DNA]</scope>
    <source>
        <strain evidence="3">56_747</strain>
    </source>
</reference>
<dbReference type="PATRIC" id="fig|301375.6.peg.1022"/>
<dbReference type="SUPFAM" id="SSF52833">
    <property type="entry name" value="Thioredoxin-like"/>
    <property type="match status" value="1"/>
</dbReference>
<dbReference type="InterPro" id="IPR051548">
    <property type="entry name" value="Grx-like_ET"/>
</dbReference>
<dbReference type="EMBL" id="LGFT01000006">
    <property type="protein sequence ID" value="KUK45225.1"/>
    <property type="molecule type" value="Genomic_DNA"/>
</dbReference>
<dbReference type="CDD" id="cd02976">
    <property type="entry name" value="NrdH"/>
    <property type="match status" value="1"/>
</dbReference>
<protein>
    <submittedName>
        <fullName evidence="2">Glutaredoxin</fullName>
    </submittedName>
</protein>
<dbReference type="Gene3D" id="3.40.30.10">
    <property type="entry name" value="Glutaredoxin"/>
    <property type="match status" value="1"/>
</dbReference>
<dbReference type="PANTHER" id="PTHR34386:SF1">
    <property type="entry name" value="GLUTAREDOXIN-LIKE PROTEIN NRDH"/>
    <property type="match status" value="1"/>
</dbReference>
<dbReference type="Pfam" id="PF00462">
    <property type="entry name" value="Glutaredoxin"/>
    <property type="match status" value="1"/>
</dbReference>